<organism evidence="2 3">
    <name type="scientific">Cellulomonas alba</name>
    <dbReference type="NCBI Taxonomy" id="3053467"/>
    <lineage>
        <taxon>Bacteria</taxon>
        <taxon>Bacillati</taxon>
        <taxon>Actinomycetota</taxon>
        <taxon>Actinomycetes</taxon>
        <taxon>Micrococcales</taxon>
        <taxon>Cellulomonadaceae</taxon>
        <taxon>Cellulomonas</taxon>
    </lineage>
</organism>
<dbReference type="Gene3D" id="2.60.40.2700">
    <property type="match status" value="2"/>
</dbReference>
<evidence type="ECO:0000313" key="2">
    <source>
        <dbReference type="EMBL" id="MDM7854252.1"/>
    </source>
</evidence>
<protein>
    <submittedName>
        <fullName evidence="2">Carboxypeptidase regulatory-like domain-containing protein</fullName>
    </submittedName>
</protein>
<keyword evidence="1" id="KW-0732">Signal</keyword>
<dbReference type="SUPFAM" id="SSF49478">
    <property type="entry name" value="Cna protein B-type domain"/>
    <property type="match status" value="1"/>
</dbReference>
<dbReference type="EMBL" id="JAUCGQ010000001">
    <property type="protein sequence ID" value="MDM7854252.1"/>
    <property type="molecule type" value="Genomic_DNA"/>
</dbReference>
<comment type="caution">
    <text evidence="2">The sequence shown here is derived from an EMBL/GenBank/DDBJ whole genome shotgun (WGS) entry which is preliminary data.</text>
</comment>
<keyword evidence="3" id="KW-1185">Reference proteome</keyword>
<dbReference type="Proteomes" id="UP001529338">
    <property type="component" value="Unassembled WGS sequence"/>
</dbReference>
<feature type="signal peptide" evidence="1">
    <location>
        <begin position="1"/>
        <end position="28"/>
    </location>
</feature>
<name>A0ABT7SFB0_9CELL</name>
<reference evidence="2 3" key="1">
    <citation type="submission" date="2023-06" db="EMBL/GenBank/DDBJ databases">
        <title>Cellulomonas sp. MW4 Whole genome sequence.</title>
        <authorList>
            <person name="Park S."/>
        </authorList>
    </citation>
    <scope>NUCLEOTIDE SEQUENCE [LARGE SCALE GENOMIC DNA]</scope>
    <source>
        <strain evidence="2 3">MW4</strain>
    </source>
</reference>
<evidence type="ECO:0000313" key="3">
    <source>
        <dbReference type="Proteomes" id="UP001529338"/>
    </source>
</evidence>
<sequence>MHRRPTLRTIVVGVAVALGVTLAAPAQADEAPATATISGTLVGTTGHGFPTFEQVIAEDLTGEPVAYDFTAEDGTFALDVPVGTPVHVLARPLSWYEPGYYTGDGLPTTVHMENAATVESPAAIGAVELGLYPEISGKLVGDDGGYAGGIKVEVDDAATGEYVGGGFSDNDGNFTVPGRTDRPVRLKVAPLDWYVDGYYTEPGSLASSDTADGAVIVAPAAVGSITLVSRPTITGRVLSDGAPVAGEYVVATPAKDGIDGGNVSTATTAADGTYRLRNLDAGTPYIVQFRGLPTTVLPGWYAGPDHDLSRQGGGYVPVTAPASGIDASTPAPASISGVISLGVDARFDRLYVRATEVGGARPEYEPGSPVDARGRFSIPWVWPGVRYQLCFTTSGQAYGLVAGCVGQPGQPLVEDGAAIPVTAPATAVTATVLGVGPPVDSPPGLTGGSQVGRTMTIGEGGFAWVDVTYHYQWLRSGRPIAGATGRRYTPSATDVGALLSVRVASEMVGRVATSFVVTAAAPVVRGAPPVLVSRPAITGKPTVGQRLTATPGTWSLGGLTYAYQWLRDGSPIPHAAGASYTVTLGDLGRHLTVRITTARAGYTATAATSAALVPKVPAIVKLTLAHRTIGRHEHPHATVRVTAPYGLAVRGTVTLRFGNWKRTVAVVGGRTVSFTTPTWDRGTYAMYATFRPSSSAPKLATKTTRAYLTVR</sequence>
<proteinExistence type="predicted"/>
<evidence type="ECO:0000256" key="1">
    <source>
        <dbReference type="SAM" id="SignalP"/>
    </source>
</evidence>
<accession>A0ABT7SFB0</accession>
<feature type="chain" id="PRO_5045329543" evidence="1">
    <location>
        <begin position="29"/>
        <end position="711"/>
    </location>
</feature>
<gene>
    <name evidence="2" type="ORF">QRT04_04845</name>
</gene>
<dbReference type="RefSeq" id="WP_289453919.1">
    <property type="nucleotide sequence ID" value="NZ_JAUCGQ010000001.1"/>
</dbReference>